<reference evidence="3 4" key="1">
    <citation type="submission" date="2019-12" db="EMBL/GenBank/DDBJ databases">
        <authorList>
            <person name="Zhang Y.-J."/>
        </authorList>
    </citation>
    <scope>NUCLEOTIDE SEQUENCE [LARGE SCALE GENOMIC DNA]</scope>
    <source>
        <strain evidence="3 4">H18S-6</strain>
    </source>
</reference>
<accession>A0A6A4RML8</accession>
<dbReference type="RefSeq" id="WP_158977939.1">
    <property type="nucleotide sequence ID" value="NZ_WSFO01000002.1"/>
</dbReference>
<evidence type="ECO:0000256" key="1">
    <source>
        <dbReference type="SAM" id="MobiDB-lite"/>
    </source>
</evidence>
<name>A0A6A4RML8_9RHOB</name>
<proteinExistence type="predicted"/>
<dbReference type="EMBL" id="WSFO01000002">
    <property type="protein sequence ID" value="KAE9631847.1"/>
    <property type="molecule type" value="Genomic_DNA"/>
</dbReference>
<comment type="caution">
    <text evidence="3">The sequence shown here is derived from an EMBL/GenBank/DDBJ whole genome shotgun (WGS) entry which is preliminary data.</text>
</comment>
<feature type="region of interest" description="Disordered" evidence="1">
    <location>
        <begin position="870"/>
        <end position="901"/>
    </location>
</feature>
<dbReference type="Pfam" id="PF05170">
    <property type="entry name" value="AsmA"/>
    <property type="match status" value="2"/>
</dbReference>
<dbReference type="Proteomes" id="UP000441586">
    <property type="component" value="Unassembled WGS sequence"/>
</dbReference>
<dbReference type="AlphaFoldDB" id="A0A6A4RML8"/>
<evidence type="ECO:0000313" key="4">
    <source>
        <dbReference type="Proteomes" id="UP000441586"/>
    </source>
</evidence>
<dbReference type="GO" id="GO:0005886">
    <property type="term" value="C:plasma membrane"/>
    <property type="evidence" value="ECO:0007669"/>
    <property type="project" value="TreeGrafter"/>
</dbReference>
<dbReference type="PANTHER" id="PTHR30441">
    <property type="entry name" value="DUF748 DOMAIN-CONTAINING PROTEIN"/>
    <property type="match status" value="1"/>
</dbReference>
<feature type="domain" description="AsmA" evidence="2">
    <location>
        <begin position="8"/>
        <end position="155"/>
    </location>
</feature>
<dbReference type="InterPro" id="IPR052894">
    <property type="entry name" value="AsmA-related"/>
</dbReference>
<dbReference type="PANTHER" id="PTHR30441:SF8">
    <property type="entry name" value="DUF748 DOMAIN-CONTAINING PROTEIN"/>
    <property type="match status" value="1"/>
</dbReference>
<evidence type="ECO:0000313" key="3">
    <source>
        <dbReference type="EMBL" id="KAE9631847.1"/>
    </source>
</evidence>
<gene>
    <name evidence="3" type="ORF">GP644_05980</name>
</gene>
<dbReference type="InterPro" id="IPR007844">
    <property type="entry name" value="AsmA"/>
</dbReference>
<organism evidence="3 4">
    <name type="scientific">Parasedimentitalea maritima</name>
    <dbReference type="NCBI Taxonomy" id="2578117"/>
    <lineage>
        <taxon>Bacteria</taxon>
        <taxon>Pseudomonadati</taxon>
        <taxon>Pseudomonadota</taxon>
        <taxon>Alphaproteobacteria</taxon>
        <taxon>Rhodobacterales</taxon>
        <taxon>Paracoccaceae</taxon>
        <taxon>Parasedimentitalea</taxon>
    </lineage>
</organism>
<feature type="domain" description="AsmA" evidence="2">
    <location>
        <begin position="463"/>
        <end position="810"/>
    </location>
</feature>
<evidence type="ECO:0000259" key="2">
    <source>
        <dbReference type="Pfam" id="PF05170"/>
    </source>
</evidence>
<sequence>MAKWISRIIKWTLGTTTLLLVLGWMFLAAPIFSNFRAGIVEEVLSEQIGQPLYVKGDVSVFPGLISRIMVAGVTIPSEDVSGTNLAELNLLELDLNLVSLLNRQVDLNNLTVDGLQLNLLTQADGSNSWTPRNKLADPEIETKVDAKKSAPDSPVTDNGGILDFLRHRTVSFTSVGLAVDDQVSGFSFIFDLKNLNLDQLDDGARLGITSLGSVNGQAFEIDGSYPTGAPFTTRAKFGELMLSFDGTAVPPEQGGGFMGSLDLDTGEFGDFLDVIGLERVLEGSGKLSADLTSQSGALNIANLSVVVDLAEGQQIMAEGAVENLLTADGIDVSFSARFHPEGQPPVPANELKDLKLAGISANIISEGQSLKFDKLLLATNAFDQGLDQVGPVSIGRIRRTPTGQLALEDISLRVGPREQPYIVAKGNILNLLQLNQLDLAGQLAAPASLVLKDLGEDVAESFGGIKADFAVDDAQGFLSLKKLNAFTVNTDVWALKAHVALGNVTDLDGLEFDFDLDIEDGALFLRALKLDEVDTGPLEISASARGQGKDFSTTLGLGAGTSRLDASLETTVSEGRPKIDGRIFSEQLDINDLKNAIAGVVQLGRIGGSDEVEEPETDKPEVQPLVLPKEEGKPTDLVDFEKLFLDSDLTVLIDLKQISGQKGVSSVSSELTAQEGQVQLGPLEVTYGGGYFKIEAKMDLLETPELVSVSGATSGWDFGKILDAVGLSIDAHGKLRGRFDVTGNRNSIETFINSMYGSASISMSNGNVATSLLELAGLGIFPWLFSEELHQGYTDITCVVAPVRINAGNVTFDSVVAETASVQLVARGAVDWRQDTIALRAEPRRVGRPLARSAWPFDVTGKLSAPNFKLDVGGTRTKRTDGADEMPADRQPCVPDLQQLE</sequence>
<protein>
    <submittedName>
        <fullName evidence="3">AsmA family protein</fullName>
    </submittedName>
</protein>
<dbReference type="GO" id="GO:0090313">
    <property type="term" value="P:regulation of protein targeting to membrane"/>
    <property type="evidence" value="ECO:0007669"/>
    <property type="project" value="TreeGrafter"/>
</dbReference>